<keyword evidence="1" id="KW-1133">Transmembrane helix</keyword>
<dbReference type="Proteomes" id="UP001338137">
    <property type="component" value="Unassembled WGS sequence"/>
</dbReference>
<sequence length="220" mass="25139">MAKTARSKTSYLYPLLLTASLIYIAYVTLTNLFFDPQAVDFLSHKMNLKRPINLPIWLNVMHVHVVAACMAMLTGILNFSHTLLRKYRKFHRVNGYLYVIFVFVVVLTSGYMAPYSTGGKASSLPFNLVSIVWFAMTIAAIVQIKRKQVSKHRKWMVRSYVFCFTNFFIHLFSYILHKGGGLPYELSYTLGVYGAILTNFILAEIVIRFVYVKAPNVAAQ</sequence>
<feature type="transmembrane region" description="Helical" evidence="1">
    <location>
        <begin position="156"/>
        <end position="176"/>
    </location>
</feature>
<feature type="transmembrane region" description="Helical" evidence="1">
    <location>
        <begin position="188"/>
        <end position="211"/>
    </location>
</feature>
<keyword evidence="1" id="KW-0812">Transmembrane</keyword>
<evidence type="ECO:0000313" key="2">
    <source>
        <dbReference type="EMBL" id="MEC0229663.1"/>
    </source>
</evidence>
<feature type="transmembrane region" description="Helical" evidence="1">
    <location>
        <begin position="125"/>
        <end position="144"/>
    </location>
</feature>
<accession>A0ABU6GA26</accession>
<gene>
    <name evidence="2" type="ORF">P4I72_21265</name>
</gene>
<feature type="transmembrane region" description="Helical" evidence="1">
    <location>
        <begin position="12"/>
        <end position="34"/>
    </location>
</feature>
<dbReference type="EMBL" id="JARLKY010000054">
    <property type="protein sequence ID" value="MEC0229663.1"/>
    <property type="molecule type" value="Genomic_DNA"/>
</dbReference>
<evidence type="ECO:0000313" key="3">
    <source>
        <dbReference type="Proteomes" id="UP001338137"/>
    </source>
</evidence>
<keyword evidence="1" id="KW-0472">Membrane</keyword>
<comment type="caution">
    <text evidence="2">The sequence shown here is derived from an EMBL/GenBank/DDBJ whole genome shotgun (WGS) entry which is preliminary data.</text>
</comment>
<feature type="transmembrane region" description="Helical" evidence="1">
    <location>
        <begin position="95"/>
        <end position="113"/>
    </location>
</feature>
<reference evidence="2 3" key="1">
    <citation type="submission" date="2023-03" db="EMBL/GenBank/DDBJ databases">
        <title>Bacillus Genome Sequencing.</title>
        <authorList>
            <person name="Dunlap C."/>
        </authorList>
    </citation>
    <scope>NUCLEOTIDE SEQUENCE [LARGE SCALE GENOMIC DNA]</scope>
    <source>
        <strain evidence="2 3">BD-533</strain>
    </source>
</reference>
<keyword evidence="3" id="KW-1185">Reference proteome</keyword>
<evidence type="ECO:0000256" key="1">
    <source>
        <dbReference type="SAM" id="Phobius"/>
    </source>
</evidence>
<dbReference type="InterPro" id="IPR018750">
    <property type="entry name" value="DUF2306_membrane"/>
</dbReference>
<organism evidence="2 3">
    <name type="scientific">Paenibacillus alba</name>
    <dbReference type="NCBI Taxonomy" id="1197127"/>
    <lineage>
        <taxon>Bacteria</taxon>
        <taxon>Bacillati</taxon>
        <taxon>Bacillota</taxon>
        <taxon>Bacilli</taxon>
        <taxon>Bacillales</taxon>
        <taxon>Paenibacillaceae</taxon>
        <taxon>Paenibacillus</taxon>
    </lineage>
</organism>
<protein>
    <submittedName>
        <fullName evidence="2">DUF2306 domain-containing protein</fullName>
    </submittedName>
</protein>
<name>A0ABU6GA26_9BACL</name>
<proteinExistence type="predicted"/>
<dbReference type="RefSeq" id="WP_326073719.1">
    <property type="nucleotide sequence ID" value="NZ_JARLKY010000054.1"/>
</dbReference>
<feature type="transmembrane region" description="Helical" evidence="1">
    <location>
        <begin position="54"/>
        <end position="74"/>
    </location>
</feature>
<dbReference type="Pfam" id="PF10067">
    <property type="entry name" value="DUF2306"/>
    <property type="match status" value="1"/>
</dbReference>